<dbReference type="OrthoDB" id="9800877at2"/>
<feature type="domain" description="Transposase IS66 zinc-finger binding" evidence="2">
    <location>
        <begin position="112"/>
        <end position="154"/>
    </location>
</feature>
<dbReference type="KEGG" id="gsn:YC6258_00263"/>
<dbReference type="HOGENOM" id="CLU_1419694_0_0_6"/>
<dbReference type="InterPro" id="IPR024474">
    <property type="entry name" value="Znf_dom_IS66"/>
</dbReference>
<dbReference type="Pfam" id="PF13005">
    <property type="entry name" value="zf-IS66"/>
    <property type="match status" value="1"/>
</dbReference>
<dbReference type="EMBL" id="CP007142">
    <property type="protein sequence ID" value="AJQ92315.1"/>
    <property type="molecule type" value="Genomic_DNA"/>
</dbReference>
<organism evidence="4 5">
    <name type="scientific">Gynuella sunshinyii YC6258</name>
    <dbReference type="NCBI Taxonomy" id="1445510"/>
    <lineage>
        <taxon>Bacteria</taxon>
        <taxon>Pseudomonadati</taxon>
        <taxon>Pseudomonadota</taxon>
        <taxon>Gammaproteobacteria</taxon>
        <taxon>Oceanospirillales</taxon>
        <taxon>Saccharospirillaceae</taxon>
        <taxon>Gynuella</taxon>
    </lineage>
</organism>
<accession>A0A0C5UYG3</accession>
<evidence type="ECO:0000313" key="4">
    <source>
        <dbReference type="EMBL" id="AJQ92315.1"/>
    </source>
</evidence>
<dbReference type="InterPro" id="IPR052344">
    <property type="entry name" value="Transposase-related"/>
</dbReference>
<gene>
    <name evidence="4" type="ORF">YC6258_00263</name>
</gene>
<dbReference type="Proteomes" id="UP000032266">
    <property type="component" value="Chromosome"/>
</dbReference>
<dbReference type="Pfam" id="PF13007">
    <property type="entry name" value="LZ_Tnp_IS66"/>
    <property type="match status" value="1"/>
</dbReference>
<protein>
    <submittedName>
        <fullName evidence="4">Transposase</fullName>
    </submittedName>
</protein>
<evidence type="ECO:0000259" key="3">
    <source>
        <dbReference type="Pfam" id="PF13007"/>
    </source>
</evidence>
<keyword evidence="5" id="KW-1185">Reference proteome</keyword>
<dbReference type="STRING" id="1445510.YC6258_00263"/>
<evidence type="ECO:0000313" key="5">
    <source>
        <dbReference type="Proteomes" id="UP000032266"/>
    </source>
</evidence>
<feature type="coiled-coil region" evidence="1">
    <location>
        <begin position="15"/>
        <end position="42"/>
    </location>
</feature>
<evidence type="ECO:0000256" key="1">
    <source>
        <dbReference type="SAM" id="Coils"/>
    </source>
</evidence>
<dbReference type="PANTHER" id="PTHR33678">
    <property type="entry name" value="BLL1576 PROTEIN"/>
    <property type="match status" value="1"/>
</dbReference>
<keyword evidence="1" id="KW-0175">Coiled coil</keyword>
<reference evidence="4 5" key="1">
    <citation type="submission" date="2014-01" db="EMBL/GenBank/DDBJ databases">
        <title>Full genme sequencing of cellulolytic bacterium Gynuella sunshinyii YC6258T gen. nov., sp. nov.</title>
        <authorList>
            <person name="Khan H."/>
            <person name="Chung E.J."/>
            <person name="Chung Y.R."/>
        </authorList>
    </citation>
    <scope>NUCLEOTIDE SEQUENCE [LARGE SCALE GENOMIC DNA]</scope>
    <source>
        <strain evidence="4 5">YC6258</strain>
    </source>
</reference>
<dbReference type="AlphaFoldDB" id="A0A0C5UYG3"/>
<sequence>MTLTDSDTSALIDLLQQQHDLIEQQNERIAVLERQLRLLLRQKYQPSSEQLSEDQLALFEPECVPDVQTETLTPEDDDTITATRQKRRGKRTRCDDTLARHRIEYELPESERLCGCGETLVKIGETVTEQYEFIPAQYIVIEQVQHRYGCCACHASSALKTAPKSLQILPKTNAAAGLMYRMYGMPALQDA</sequence>
<dbReference type="InterPro" id="IPR024463">
    <property type="entry name" value="Transposase_TnpC_homeodom"/>
</dbReference>
<feature type="domain" description="Transposase TnpC homeodomain" evidence="3">
    <location>
        <begin position="32"/>
        <end position="103"/>
    </location>
</feature>
<name>A0A0C5UYG3_9GAMM</name>
<proteinExistence type="predicted"/>
<dbReference type="RefSeq" id="WP_044615408.1">
    <property type="nucleotide sequence ID" value="NZ_CP007142.1"/>
</dbReference>
<evidence type="ECO:0000259" key="2">
    <source>
        <dbReference type="Pfam" id="PF13005"/>
    </source>
</evidence>